<protein>
    <submittedName>
        <fullName evidence="1">Uncharacterized protein</fullName>
    </submittedName>
</protein>
<evidence type="ECO:0000313" key="1">
    <source>
        <dbReference type="EMBL" id="MPN20387.1"/>
    </source>
</evidence>
<reference evidence="1" key="1">
    <citation type="submission" date="2019-08" db="EMBL/GenBank/DDBJ databases">
        <authorList>
            <person name="Kucharzyk K."/>
            <person name="Murdoch R.W."/>
            <person name="Higgins S."/>
            <person name="Loffler F."/>
        </authorList>
    </citation>
    <scope>NUCLEOTIDE SEQUENCE</scope>
</reference>
<proteinExistence type="predicted"/>
<sequence length="66" mass="7624">MIFIIVPLNLKMYNWKNVMQTDVQRPSAEPRGGRTSSSFLQTMVLPEMLDIFCGKQINFQVKLTFA</sequence>
<organism evidence="1">
    <name type="scientific">bioreactor metagenome</name>
    <dbReference type="NCBI Taxonomy" id="1076179"/>
    <lineage>
        <taxon>unclassified sequences</taxon>
        <taxon>metagenomes</taxon>
        <taxon>ecological metagenomes</taxon>
    </lineage>
</organism>
<comment type="caution">
    <text evidence="1">The sequence shown here is derived from an EMBL/GenBank/DDBJ whole genome shotgun (WGS) entry which is preliminary data.</text>
</comment>
<name>A0A645G0M7_9ZZZZ</name>
<dbReference type="AlphaFoldDB" id="A0A645G0M7"/>
<accession>A0A645G0M7</accession>
<gene>
    <name evidence="1" type="ORF">SDC9_167766</name>
</gene>
<dbReference type="EMBL" id="VSSQ01068139">
    <property type="protein sequence ID" value="MPN20387.1"/>
    <property type="molecule type" value="Genomic_DNA"/>
</dbReference>